<feature type="domain" description="C2H2-type" evidence="6">
    <location>
        <begin position="37"/>
        <end position="64"/>
    </location>
</feature>
<dbReference type="GO" id="GO:0000981">
    <property type="term" value="F:DNA-binding transcription factor activity, RNA polymerase II-specific"/>
    <property type="evidence" value="ECO:0007669"/>
    <property type="project" value="TreeGrafter"/>
</dbReference>
<gene>
    <name evidence="7" type="ORF">BSTOLATCC_MIC6485</name>
</gene>
<keyword evidence="2" id="KW-0677">Repeat</keyword>
<keyword evidence="4" id="KW-0862">Zinc</keyword>
<dbReference type="EMBL" id="CAJZBQ010000006">
    <property type="protein sequence ID" value="CAG9312378.1"/>
    <property type="molecule type" value="Genomic_DNA"/>
</dbReference>
<dbReference type="GO" id="GO:0005634">
    <property type="term" value="C:nucleus"/>
    <property type="evidence" value="ECO:0007669"/>
    <property type="project" value="UniProtKB-ARBA"/>
</dbReference>
<dbReference type="SMART" id="SM00355">
    <property type="entry name" value="ZnF_C2H2"/>
    <property type="match status" value="3"/>
</dbReference>
<dbReference type="PANTHER" id="PTHR19818:SF139">
    <property type="entry name" value="PAIR-RULE PROTEIN ODD-PAIRED"/>
    <property type="match status" value="1"/>
</dbReference>
<sequence>MEIQRFACKVPGCNKDYCNQFNLKRHYEGQHMGVKRFRCKICKKYLSSKQNLKEHRFMHTGIKPYACPYEGCAESFRQGSQLSLHKKIHQEVIRRFRGIPQVETSLSLLTSALIKTEKEEFEENNIKLLSQEIVLPSITSPQIGITLPSCEKQLTIMS</sequence>
<dbReference type="PANTHER" id="PTHR19818">
    <property type="entry name" value="ZINC FINGER PROTEIN ZIC AND GLI"/>
    <property type="match status" value="1"/>
</dbReference>
<feature type="domain" description="C2H2-type" evidence="6">
    <location>
        <begin position="65"/>
        <end position="89"/>
    </location>
</feature>
<dbReference type="InterPro" id="IPR013087">
    <property type="entry name" value="Znf_C2H2_type"/>
</dbReference>
<evidence type="ECO:0000256" key="4">
    <source>
        <dbReference type="ARBA" id="ARBA00022833"/>
    </source>
</evidence>
<dbReference type="GO" id="GO:0000978">
    <property type="term" value="F:RNA polymerase II cis-regulatory region sequence-specific DNA binding"/>
    <property type="evidence" value="ECO:0007669"/>
    <property type="project" value="TreeGrafter"/>
</dbReference>
<dbReference type="SUPFAM" id="SSF57667">
    <property type="entry name" value="beta-beta-alpha zinc fingers"/>
    <property type="match status" value="2"/>
</dbReference>
<comment type="caution">
    <text evidence="7">The sequence shown here is derived from an EMBL/GenBank/DDBJ whole genome shotgun (WGS) entry which is preliminary data.</text>
</comment>
<name>A0AAU9IAM1_9CILI</name>
<feature type="domain" description="C2H2-type" evidence="6">
    <location>
        <begin position="6"/>
        <end position="36"/>
    </location>
</feature>
<evidence type="ECO:0000313" key="8">
    <source>
        <dbReference type="Proteomes" id="UP001162131"/>
    </source>
</evidence>
<organism evidence="7 8">
    <name type="scientific">Blepharisma stoltei</name>
    <dbReference type="NCBI Taxonomy" id="1481888"/>
    <lineage>
        <taxon>Eukaryota</taxon>
        <taxon>Sar</taxon>
        <taxon>Alveolata</taxon>
        <taxon>Ciliophora</taxon>
        <taxon>Postciliodesmatophora</taxon>
        <taxon>Heterotrichea</taxon>
        <taxon>Heterotrichida</taxon>
        <taxon>Blepharismidae</taxon>
        <taxon>Blepharisma</taxon>
    </lineage>
</organism>
<evidence type="ECO:0000256" key="1">
    <source>
        <dbReference type="ARBA" id="ARBA00022723"/>
    </source>
</evidence>
<dbReference type="InterPro" id="IPR050329">
    <property type="entry name" value="GLI_C2H2-zinc-finger"/>
</dbReference>
<evidence type="ECO:0000256" key="2">
    <source>
        <dbReference type="ARBA" id="ARBA00022737"/>
    </source>
</evidence>
<keyword evidence="3 5" id="KW-0863">Zinc-finger</keyword>
<dbReference type="Pfam" id="PF00096">
    <property type="entry name" value="zf-C2H2"/>
    <property type="match status" value="2"/>
</dbReference>
<dbReference type="PROSITE" id="PS50157">
    <property type="entry name" value="ZINC_FINGER_C2H2_2"/>
    <property type="match status" value="3"/>
</dbReference>
<dbReference type="Proteomes" id="UP001162131">
    <property type="component" value="Unassembled WGS sequence"/>
</dbReference>
<keyword evidence="1" id="KW-0479">Metal-binding</keyword>
<dbReference type="Gene3D" id="3.30.160.60">
    <property type="entry name" value="Classic Zinc Finger"/>
    <property type="match status" value="3"/>
</dbReference>
<evidence type="ECO:0000259" key="6">
    <source>
        <dbReference type="PROSITE" id="PS50157"/>
    </source>
</evidence>
<dbReference type="GO" id="GO:0008270">
    <property type="term" value="F:zinc ion binding"/>
    <property type="evidence" value="ECO:0007669"/>
    <property type="project" value="UniProtKB-KW"/>
</dbReference>
<keyword evidence="8" id="KW-1185">Reference proteome</keyword>
<protein>
    <recommendedName>
        <fullName evidence="6">C2H2-type domain-containing protein</fullName>
    </recommendedName>
</protein>
<accession>A0AAU9IAM1</accession>
<reference evidence="7" key="1">
    <citation type="submission" date="2021-09" db="EMBL/GenBank/DDBJ databases">
        <authorList>
            <consortium name="AG Swart"/>
            <person name="Singh M."/>
            <person name="Singh A."/>
            <person name="Seah K."/>
            <person name="Emmerich C."/>
        </authorList>
    </citation>
    <scope>NUCLEOTIDE SEQUENCE</scope>
    <source>
        <strain evidence="7">ATCC30299</strain>
    </source>
</reference>
<dbReference type="AlphaFoldDB" id="A0AAU9IAM1"/>
<dbReference type="GO" id="GO:0045944">
    <property type="term" value="P:positive regulation of transcription by RNA polymerase II"/>
    <property type="evidence" value="ECO:0007669"/>
    <property type="project" value="UniProtKB-ARBA"/>
</dbReference>
<proteinExistence type="predicted"/>
<evidence type="ECO:0000256" key="5">
    <source>
        <dbReference type="PROSITE-ProRule" id="PRU00042"/>
    </source>
</evidence>
<dbReference type="InterPro" id="IPR036236">
    <property type="entry name" value="Znf_C2H2_sf"/>
</dbReference>
<evidence type="ECO:0000256" key="3">
    <source>
        <dbReference type="ARBA" id="ARBA00022771"/>
    </source>
</evidence>
<evidence type="ECO:0000313" key="7">
    <source>
        <dbReference type="EMBL" id="CAG9312378.1"/>
    </source>
</evidence>
<dbReference type="PROSITE" id="PS00028">
    <property type="entry name" value="ZINC_FINGER_C2H2_1"/>
    <property type="match status" value="3"/>
</dbReference>